<dbReference type="PANTHER" id="PTHR30404">
    <property type="entry name" value="N-ACETYLMURAMOYL-L-ALANINE AMIDASE"/>
    <property type="match status" value="1"/>
</dbReference>
<name>A0ABU6P522_9BACI</name>
<evidence type="ECO:0000313" key="4">
    <source>
        <dbReference type="Proteomes" id="UP001342826"/>
    </source>
</evidence>
<evidence type="ECO:0000313" key="3">
    <source>
        <dbReference type="EMBL" id="MED4404028.1"/>
    </source>
</evidence>
<dbReference type="Proteomes" id="UP001342826">
    <property type="component" value="Unassembled WGS sequence"/>
</dbReference>
<reference evidence="3 4" key="1">
    <citation type="submission" date="2023-03" db="EMBL/GenBank/DDBJ databases">
        <title>Bacillus Genome Sequencing.</title>
        <authorList>
            <person name="Dunlap C."/>
        </authorList>
    </citation>
    <scope>NUCLEOTIDE SEQUENCE [LARGE SCALE GENOMIC DNA]</scope>
    <source>
        <strain evidence="3 4">NRS-1717</strain>
    </source>
</reference>
<proteinExistence type="predicted"/>
<keyword evidence="1 3" id="KW-0378">Hydrolase</keyword>
<keyword evidence="4" id="KW-1185">Reference proteome</keyword>
<dbReference type="InterPro" id="IPR002508">
    <property type="entry name" value="MurNAc-LAA_cat"/>
</dbReference>
<dbReference type="PANTHER" id="PTHR30404:SF0">
    <property type="entry name" value="N-ACETYLMURAMOYL-L-ALANINE AMIDASE AMIC"/>
    <property type="match status" value="1"/>
</dbReference>
<dbReference type="InterPro" id="IPR050695">
    <property type="entry name" value="N-acetylmuramoyl_amidase_3"/>
</dbReference>
<sequence length="186" mass="20588">MLIAIDAGHGGKDPGAVANGLMEKNITLKLALKTGDYLKNNYHCDVLYTRKTDVFLTLSERARIANREKADLFCSFHINSFSATAKGFETYRYPKAKAKTAELQKMVHAEAMKTLQEHSIADRGMKQKDFAVLRETRMPAVLTEVLFLSNPKEAALLQSDDFLTKIARAHADGLAQAAGLKAKQKC</sequence>
<feature type="domain" description="MurNAc-LAA" evidence="2">
    <location>
        <begin position="62"/>
        <end position="175"/>
    </location>
</feature>
<dbReference type="SMART" id="SM00646">
    <property type="entry name" value="Ami_3"/>
    <property type="match status" value="1"/>
</dbReference>
<dbReference type="EMBL" id="JARTFS010000022">
    <property type="protein sequence ID" value="MED4404028.1"/>
    <property type="molecule type" value="Genomic_DNA"/>
</dbReference>
<dbReference type="GO" id="GO:0008745">
    <property type="term" value="F:N-acetylmuramoyl-L-alanine amidase activity"/>
    <property type="evidence" value="ECO:0007669"/>
    <property type="project" value="UniProtKB-EC"/>
</dbReference>
<dbReference type="RefSeq" id="WP_328015948.1">
    <property type="nucleotide sequence ID" value="NZ_JARTFS010000022.1"/>
</dbReference>
<evidence type="ECO:0000259" key="2">
    <source>
        <dbReference type="SMART" id="SM00646"/>
    </source>
</evidence>
<dbReference type="CDD" id="cd02696">
    <property type="entry name" value="MurNAc-LAA"/>
    <property type="match status" value="1"/>
</dbReference>
<accession>A0ABU6P522</accession>
<gene>
    <name evidence="3" type="ORF">P9271_22330</name>
</gene>
<organism evidence="3 4">
    <name type="scientific">Metabacillus fastidiosus</name>
    <dbReference type="NCBI Taxonomy" id="1458"/>
    <lineage>
        <taxon>Bacteria</taxon>
        <taxon>Bacillati</taxon>
        <taxon>Bacillota</taxon>
        <taxon>Bacilli</taxon>
        <taxon>Bacillales</taxon>
        <taxon>Bacillaceae</taxon>
        <taxon>Metabacillus</taxon>
    </lineage>
</organism>
<dbReference type="SUPFAM" id="SSF53187">
    <property type="entry name" value="Zn-dependent exopeptidases"/>
    <property type="match status" value="1"/>
</dbReference>
<protein>
    <submittedName>
        <fullName evidence="3">N-acetylmuramoyl-L-alanine amidase</fullName>
        <ecNumber evidence="3">3.5.1.28</ecNumber>
    </submittedName>
</protein>
<comment type="caution">
    <text evidence="3">The sequence shown here is derived from an EMBL/GenBank/DDBJ whole genome shotgun (WGS) entry which is preliminary data.</text>
</comment>
<evidence type="ECO:0000256" key="1">
    <source>
        <dbReference type="ARBA" id="ARBA00022801"/>
    </source>
</evidence>
<dbReference type="EC" id="3.5.1.28" evidence="3"/>
<dbReference type="Pfam" id="PF01520">
    <property type="entry name" value="Amidase_3"/>
    <property type="match status" value="1"/>
</dbReference>
<dbReference type="Gene3D" id="3.40.630.40">
    <property type="entry name" value="Zn-dependent exopeptidases"/>
    <property type="match status" value="1"/>
</dbReference>